<dbReference type="Pfam" id="PF00083">
    <property type="entry name" value="Sugar_tr"/>
    <property type="match status" value="1"/>
</dbReference>
<dbReference type="GO" id="GO:0022857">
    <property type="term" value="F:transmembrane transporter activity"/>
    <property type="evidence" value="ECO:0007669"/>
    <property type="project" value="InterPro"/>
</dbReference>
<evidence type="ECO:0000256" key="7">
    <source>
        <dbReference type="ARBA" id="ARBA00023136"/>
    </source>
</evidence>
<dbReference type="Gene3D" id="1.20.1250.20">
    <property type="entry name" value="MFS general substrate transporter like domains"/>
    <property type="match status" value="1"/>
</dbReference>
<feature type="transmembrane region" description="Helical" evidence="8">
    <location>
        <begin position="264"/>
        <end position="286"/>
    </location>
</feature>
<feature type="transmembrane region" description="Helical" evidence="8">
    <location>
        <begin position="163"/>
        <end position="182"/>
    </location>
</feature>
<evidence type="ECO:0000256" key="8">
    <source>
        <dbReference type="SAM" id="Phobius"/>
    </source>
</evidence>
<keyword evidence="4" id="KW-0762">Sugar transport</keyword>
<evidence type="ECO:0000313" key="11">
    <source>
        <dbReference type="Proteomes" id="UP000324832"/>
    </source>
</evidence>
<dbReference type="GO" id="GO:0005886">
    <property type="term" value="C:plasma membrane"/>
    <property type="evidence" value="ECO:0007669"/>
    <property type="project" value="UniProtKB-SubCell"/>
</dbReference>
<dbReference type="InterPro" id="IPR050549">
    <property type="entry name" value="MFS_Trehalose_Transporter"/>
</dbReference>
<name>A0A5E4PNV1_9NEOP</name>
<feature type="transmembrane region" description="Helical" evidence="8">
    <location>
        <begin position="425"/>
        <end position="444"/>
    </location>
</feature>
<feature type="transmembrane region" description="Helical" evidence="8">
    <location>
        <begin position="79"/>
        <end position="95"/>
    </location>
</feature>
<feature type="transmembrane region" description="Helical" evidence="8">
    <location>
        <begin position="7"/>
        <end position="30"/>
    </location>
</feature>
<evidence type="ECO:0000256" key="3">
    <source>
        <dbReference type="ARBA" id="ARBA00022475"/>
    </source>
</evidence>
<dbReference type="PANTHER" id="PTHR48021">
    <property type="match status" value="1"/>
</dbReference>
<keyword evidence="11" id="KW-1185">Reference proteome</keyword>
<dbReference type="InterPro" id="IPR005828">
    <property type="entry name" value="MFS_sugar_transport-like"/>
</dbReference>
<keyword evidence="3" id="KW-1003">Cell membrane</keyword>
<feature type="domain" description="Major facilitator superfamily (MFS) profile" evidence="9">
    <location>
        <begin position="1"/>
        <end position="448"/>
    </location>
</feature>
<keyword evidence="2" id="KW-0813">Transport</keyword>
<dbReference type="PROSITE" id="PS50850">
    <property type="entry name" value="MFS"/>
    <property type="match status" value="1"/>
</dbReference>
<evidence type="ECO:0000256" key="4">
    <source>
        <dbReference type="ARBA" id="ARBA00022597"/>
    </source>
</evidence>
<evidence type="ECO:0000256" key="6">
    <source>
        <dbReference type="ARBA" id="ARBA00022989"/>
    </source>
</evidence>
<feature type="transmembrane region" description="Helical" evidence="8">
    <location>
        <begin position="101"/>
        <end position="125"/>
    </location>
</feature>
<proteinExistence type="predicted"/>
<feature type="transmembrane region" description="Helical" evidence="8">
    <location>
        <begin position="330"/>
        <end position="351"/>
    </location>
</feature>
<evidence type="ECO:0000256" key="1">
    <source>
        <dbReference type="ARBA" id="ARBA00004651"/>
    </source>
</evidence>
<keyword evidence="6 8" id="KW-1133">Transmembrane helix</keyword>
<dbReference type="Proteomes" id="UP000324832">
    <property type="component" value="Unassembled WGS sequence"/>
</dbReference>
<evidence type="ECO:0000256" key="5">
    <source>
        <dbReference type="ARBA" id="ARBA00022692"/>
    </source>
</evidence>
<dbReference type="PROSITE" id="PS00216">
    <property type="entry name" value="SUGAR_TRANSPORT_1"/>
    <property type="match status" value="2"/>
</dbReference>
<accession>A0A5E4PNV1</accession>
<dbReference type="InterPro" id="IPR020846">
    <property type="entry name" value="MFS_dom"/>
</dbReference>
<dbReference type="SUPFAM" id="SSF103473">
    <property type="entry name" value="MFS general substrate transporter"/>
    <property type="match status" value="1"/>
</dbReference>
<feature type="transmembrane region" description="Helical" evidence="8">
    <location>
        <begin position="393"/>
        <end position="413"/>
    </location>
</feature>
<keyword evidence="5 8" id="KW-0812">Transmembrane</keyword>
<keyword evidence="7 8" id="KW-0472">Membrane</keyword>
<dbReference type="FunFam" id="1.20.1250.20:FF:000218">
    <property type="entry name" value="facilitated trehalose transporter Tret1"/>
    <property type="match status" value="1"/>
</dbReference>
<feature type="transmembrane region" description="Helical" evidence="8">
    <location>
        <begin position="137"/>
        <end position="157"/>
    </location>
</feature>
<sequence>MSVINQVIATGIVSYLCMMMGVMFTWPASVLELFGSQNTTLNRVMTETELSLLSSLASVSGLLSVPFSGPVLDRLGRKYTCVLFSLLQVIAWTIIASSNNVYAVLSSVFICGITSCTLLVLPLYIGEFCQESIRGAMGSAVIMFFGIGILVSYMLGGLVKYQIMNYICLAMSVLGTVMLSYLKESPLILIKWGMDDEAAKNIAFFRGVKVNSVEVHTEMENIRRALNPELDDATPEEEKLKPQLDSPKLSIWQFMKKSRSTRRALLVCLVLCSATAFQGVIAVQVYAVPIFALAMPTISPTLCSVIFGIVTVISGVFAVYLVESLGRKSLMVYMSLGSAVFCVLLGTQIQLSWGPQWISAVFIYLFTITYTIGAGTVPYVYVAEVFLPEIKGFTSMLAMEWMFLGAFIILYIYTPLVNSIGLGPMFYIFAAVCLATTVFCAIWMPETKGLTVDVIQQKFATPKYISSKR</sequence>
<feature type="transmembrane region" description="Helical" evidence="8">
    <location>
        <begin position="50"/>
        <end position="72"/>
    </location>
</feature>
<comment type="subcellular location">
    <subcellularLocation>
        <location evidence="1">Cell membrane</location>
        <topology evidence="1">Multi-pass membrane protein</topology>
    </subcellularLocation>
</comment>
<feature type="transmembrane region" description="Helical" evidence="8">
    <location>
        <begin position="357"/>
        <end position="381"/>
    </location>
</feature>
<feature type="transmembrane region" description="Helical" evidence="8">
    <location>
        <begin position="298"/>
        <end position="323"/>
    </location>
</feature>
<evidence type="ECO:0000259" key="9">
    <source>
        <dbReference type="PROSITE" id="PS50850"/>
    </source>
</evidence>
<protein>
    <recommendedName>
        <fullName evidence="9">Major facilitator superfamily (MFS) profile domain-containing protein</fullName>
    </recommendedName>
</protein>
<dbReference type="InterPro" id="IPR005829">
    <property type="entry name" value="Sugar_transporter_CS"/>
</dbReference>
<gene>
    <name evidence="10" type="ORF">LSINAPIS_LOCUS1275</name>
</gene>
<dbReference type="EMBL" id="FZQP02000178">
    <property type="protein sequence ID" value="VVC87745.1"/>
    <property type="molecule type" value="Genomic_DNA"/>
</dbReference>
<dbReference type="AlphaFoldDB" id="A0A5E4PNV1"/>
<dbReference type="PANTHER" id="PTHR48021:SF86">
    <property type="entry name" value="FACILITATED TREHALOSE TRANSPORTER TRET1-1-LIKE PROTEIN"/>
    <property type="match status" value="1"/>
</dbReference>
<reference evidence="10 11" key="1">
    <citation type="submission" date="2017-07" db="EMBL/GenBank/DDBJ databases">
        <authorList>
            <person name="Talla V."/>
            <person name="Backstrom N."/>
        </authorList>
    </citation>
    <scope>NUCLEOTIDE SEQUENCE [LARGE SCALE GENOMIC DNA]</scope>
</reference>
<evidence type="ECO:0000313" key="10">
    <source>
        <dbReference type="EMBL" id="VVC87745.1"/>
    </source>
</evidence>
<organism evidence="10 11">
    <name type="scientific">Leptidea sinapis</name>
    <dbReference type="NCBI Taxonomy" id="189913"/>
    <lineage>
        <taxon>Eukaryota</taxon>
        <taxon>Metazoa</taxon>
        <taxon>Ecdysozoa</taxon>
        <taxon>Arthropoda</taxon>
        <taxon>Hexapoda</taxon>
        <taxon>Insecta</taxon>
        <taxon>Pterygota</taxon>
        <taxon>Neoptera</taxon>
        <taxon>Endopterygota</taxon>
        <taxon>Lepidoptera</taxon>
        <taxon>Glossata</taxon>
        <taxon>Ditrysia</taxon>
        <taxon>Papilionoidea</taxon>
        <taxon>Pieridae</taxon>
        <taxon>Dismorphiinae</taxon>
        <taxon>Leptidea</taxon>
    </lineage>
</organism>
<dbReference type="InterPro" id="IPR036259">
    <property type="entry name" value="MFS_trans_sf"/>
</dbReference>
<evidence type="ECO:0000256" key="2">
    <source>
        <dbReference type="ARBA" id="ARBA00022448"/>
    </source>
</evidence>